<accession>A0AAE0DHY2</accession>
<feature type="domain" description="NB-ARC" evidence="2">
    <location>
        <begin position="229"/>
        <end position="367"/>
    </location>
</feature>
<dbReference type="Gene3D" id="3.40.50.300">
    <property type="entry name" value="P-loop containing nucleotide triphosphate hydrolases"/>
    <property type="match status" value="1"/>
</dbReference>
<protein>
    <recommendedName>
        <fullName evidence="2">NB-ARC domain-containing protein</fullName>
    </recommendedName>
</protein>
<reference evidence="3" key="1">
    <citation type="submission" date="2022-11" db="EMBL/GenBank/DDBJ databases">
        <title>Chromosomal genome sequence assembly and mating type (MAT) locus characterization of the leprose asexual lichenized fungus Lepraria neglecta (Nyl.) Erichsen.</title>
        <authorList>
            <person name="Allen J.L."/>
            <person name="Pfeffer B."/>
        </authorList>
    </citation>
    <scope>NUCLEOTIDE SEQUENCE</scope>
    <source>
        <strain evidence="3">Allen 5258</strain>
    </source>
</reference>
<feature type="repeat" description="TPR" evidence="1">
    <location>
        <begin position="829"/>
        <end position="862"/>
    </location>
</feature>
<dbReference type="Pfam" id="PF13374">
    <property type="entry name" value="TPR_10"/>
    <property type="match status" value="2"/>
</dbReference>
<dbReference type="PRINTS" id="PR00364">
    <property type="entry name" value="DISEASERSIST"/>
</dbReference>
<feature type="repeat" description="TPR" evidence="1">
    <location>
        <begin position="745"/>
        <end position="778"/>
    </location>
</feature>
<dbReference type="SUPFAM" id="SSF48452">
    <property type="entry name" value="TPR-like"/>
    <property type="match status" value="4"/>
</dbReference>
<dbReference type="Proteomes" id="UP001276659">
    <property type="component" value="Unassembled WGS sequence"/>
</dbReference>
<dbReference type="SUPFAM" id="SSF52540">
    <property type="entry name" value="P-loop containing nucleoside triphosphate hydrolases"/>
    <property type="match status" value="1"/>
</dbReference>
<dbReference type="Gene3D" id="1.25.40.10">
    <property type="entry name" value="Tetratricopeptide repeat domain"/>
    <property type="match status" value="4"/>
</dbReference>
<dbReference type="InterPro" id="IPR011990">
    <property type="entry name" value="TPR-like_helical_dom_sf"/>
</dbReference>
<evidence type="ECO:0000313" key="4">
    <source>
        <dbReference type="Proteomes" id="UP001276659"/>
    </source>
</evidence>
<dbReference type="PANTHER" id="PTHR46082">
    <property type="entry name" value="ATP/GTP-BINDING PROTEIN-RELATED"/>
    <property type="match status" value="1"/>
</dbReference>
<dbReference type="AlphaFoldDB" id="A0AAE0DHY2"/>
<feature type="repeat" description="TPR" evidence="1">
    <location>
        <begin position="913"/>
        <end position="946"/>
    </location>
</feature>
<dbReference type="GO" id="GO:0043531">
    <property type="term" value="F:ADP binding"/>
    <property type="evidence" value="ECO:0007669"/>
    <property type="project" value="InterPro"/>
</dbReference>
<dbReference type="InterPro" id="IPR027417">
    <property type="entry name" value="P-loop_NTPase"/>
</dbReference>
<evidence type="ECO:0000256" key="1">
    <source>
        <dbReference type="PROSITE-ProRule" id="PRU00339"/>
    </source>
</evidence>
<dbReference type="Pfam" id="PF13424">
    <property type="entry name" value="TPR_12"/>
    <property type="match status" value="6"/>
</dbReference>
<keyword evidence="1" id="KW-0802">TPR repeat</keyword>
<name>A0AAE0DHY2_9LECA</name>
<dbReference type="PROSITE" id="PS50005">
    <property type="entry name" value="TPR"/>
    <property type="match status" value="4"/>
</dbReference>
<proteinExistence type="predicted"/>
<evidence type="ECO:0000259" key="2">
    <source>
        <dbReference type="Pfam" id="PF00931"/>
    </source>
</evidence>
<comment type="caution">
    <text evidence="3">The sequence shown here is derived from an EMBL/GenBank/DDBJ whole genome shotgun (WGS) entry which is preliminary data.</text>
</comment>
<dbReference type="InterPro" id="IPR053137">
    <property type="entry name" value="NLR-like"/>
</dbReference>
<evidence type="ECO:0000313" key="3">
    <source>
        <dbReference type="EMBL" id="KAK3169945.1"/>
    </source>
</evidence>
<dbReference type="InterPro" id="IPR019734">
    <property type="entry name" value="TPR_rpt"/>
</dbReference>
<dbReference type="InterPro" id="IPR002182">
    <property type="entry name" value="NB-ARC"/>
</dbReference>
<feature type="repeat" description="TPR" evidence="1">
    <location>
        <begin position="871"/>
        <end position="904"/>
    </location>
</feature>
<dbReference type="SUPFAM" id="SSF53474">
    <property type="entry name" value="alpha/beta-Hydrolases"/>
    <property type="match status" value="1"/>
</dbReference>
<dbReference type="EMBL" id="JASNWA010000009">
    <property type="protein sequence ID" value="KAK3169945.1"/>
    <property type="molecule type" value="Genomic_DNA"/>
</dbReference>
<dbReference type="InterPro" id="IPR029058">
    <property type="entry name" value="AB_hydrolase_fold"/>
</dbReference>
<keyword evidence="4" id="KW-1185">Reference proteome</keyword>
<dbReference type="Pfam" id="PF00931">
    <property type="entry name" value="NB-ARC"/>
    <property type="match status" value="1"/>
</dbReference>
<organism evidence="3 4">
    <name type="scientific">Lepraria neglecta</name>
    <dbReference type="NCBI Taxonomy" id="209136"/>
    <lineage>
        <taxon>Eukaryota</taxon>
        <taxon>Fungi</taxon>
        <taxon>Dikarya</taxon>
        <taxon>Ascomycota</taxon>
        <taxon>Pezizomycotina</taxon>
        <taxon>Lecanoromycetes</taxon>
        <taxon>OSLEUM clade</taxon>
        <taxon>Lecanoromycetidae</taxon>
        <taxon>Lecanorales</taxon>
        <taxon>Lecanorineae</taxon>
        <taxon>Stereocaulaceae</taxon>
        <taxon>Lepraria</taxon>
    </lineage>
</organism>
<gene>
    <name evidence="3" type="ORF">OEA41_009329</name>
</gene>
<dbReference type="SMART" id="SM00028">
    <property type="entry name" value="TPR"/>
    <property type="match status" value="14"/>
</dbReference>
<sequence length="1219" mass="137502">MSQSYPSQAATTMCSRGTVKTTGLNIWVSGGHNHNGPEVDVVAVQGLGAHPYYTWVGRQTPVEEVKPTHRHRLNYFRRREKNAQADGLPHVAQTASGAEEVMWLRDLLPDLIPDARIMTYSYESDWRRADVKTSLRKCGEQLLNVLHQNRSTEKEGRRPLVFIGHSLGGLIIKTALVLADHEAHAVGTEKESFRVDFSLQGIPVVKKFVARNAETTRLTQALLPTSTDQMRRKVFIVHGLGGIGKTQLSVEFTRKYQGSYSAVFWIDGSSKERLRRSIADLASRLPQHQLSEGSRNYSQNGSANADEVVEDVLKWLSQTSNDQWLLIFDNVDREFSVPSRDPEAFDVKEYFPTADQGSILITSRLASLWQLGTDIKLEPVNALQGQSILENSLGRSVEELVNLLQGLPLAINQAGSYLRNTNTSVHEYIELYDQTWERLMRMQHRSMLREDADRSILTTWTLSFNSLRSQSEDAANLLMLWAFLHNQDLWYELLRPALDLEIADKMPSWFARCAGDKLDFKECIGLLLEYSFIDAKLESSSFSMHTVLHHWCFHAFEEDKATMSWLAVVIVASAVPSMTVLHYSLIQRRLLPHCDQVYLMLQRHSQEAFKNREYLLSLSGACHKLGNLYSDQGKMKEAEDMFLRALAGYEKAWGPEHTSTLGTVNNLGLLYSDQGKIKEAEDMYLRALAGYEKAWGPEHTSTLGTVNNLGLLYKDQGKIKEAEDMYLRALAGYEKAWGPEHTSTLDTVNNLGLLYKDQGKIKEAEDIFLRALAGREKAWGPEHTSTLGTVNNLGILYSDQGKMKEAEDMFLRALAGYEKAWGPEHTSTLNIVNNLGNLYSDQGKMKEAEDMYLRALAGKEKAWGPEHTSTLDTVNNLGILYEDQGKMKEAEDMYLRALAGREKAWGPEHTSTLETVNNLGLLYKDQGKMKEAKDMYLRALAGYEKAWGPEHTSTLDTVNNLGLLYKDQGKIKEAEDMYLRALAGYEKAWGPEHTSTLHTVNNLGLLYSDQGKIKEAEDMYLRALAGYEKAWGPEHTSTLDTVNNLGLLYSDQGKMKEAEDMFLRVLAGKEKAWGPKHTSTLHTVNNLGILYKDQGKMKEAEDMYLRALAGYEKAWGPEHTSTLGTINNLGLLYKDQGKIKEAEDMYLRALAGREKAWGPEHKQALDTRYNLGRLYKARSMFGNAVQLFELVVQGYTKLLGPEHGETLEALNQLENCEVD</sequence>
<dbReference type="PANTHER" id="PTHR46082:SF6">
    <property type="entry name" value="AAA+ ATPASE DOMAIN-CONTAINING PROTEIN-RELATED"/>
    <property type="match status" value="1"/>
</dbReference>